<dbReference type="InterPro" id="IPR030960">
    <property type="entry name" value="DHQS/DOIS_N"/>
</dbReference>
<dbReference type="AlphaFoldDB" id="A0A5Q0QE32"/>
<feature type="domain" description="3-dehydroquinate synthase C-terminal" evidence="10">
    <location>
        <begin position="198"/>
        <end position="324"/>
    </location>
</feature>
<evidence type="ECO:0000256" key="3">
    <source>
        <dbReference type="ARBA" id="ARBA00022605"/>
    </source>
</evidence>
<evidence type="ECO:0000259" key="10">
    <source>
        <dbReference type="Pfam" id="PF24621"/>
    </source>
</evidence>
<dbReference type="InterPro" id="IPR056179">
    <property type="entry name" value="DHQS_C"/>
</dbReference>
<dbReference type="PANTHER" id="PTHR43622:SF7">
    <property type="entry name" value="3-DEHYDROQUINATE SYNTHASE, CHLOROPLASTIC"/>
    <property type="match status" value="1"/>
</dbReference>
<dbReference type="PANTHER" id="PTHR43622">
    <property type="entry name" value="3-DEHYDROQUINATE SYNTHASE"/>
    <property type="match status" value="1"/>
</dbReference>
<evidence type="ECO:0000256" key="1">
    <source>
        <dbReference type="ARBA" id="ARBA00001911"/>
    </source>
</evidence>
<dbReference type="KEGG" id="sphe:GFH32_14665"/>
<dbReference type="Proteomes" id="UP000326921">
    <property type="component" value="Chromosome"/>
</dbReference>
<keyword evidence="4" id="KW-0479">Metal-binding</keyword>
<dbReference type="InterPro" id="IPR030963">
    <property type="entry name" value="DHQ_synth_fam"/>
</dbReference>
<evidence type="ECO:0000256" key="6">
    <source>
        <dbReference type="ARBA" id="ARBA00023141"/>
    </source>
</evidence>
<keyword evidence="3" id="KW-0028">Amino-acid biosynthesis</keyword>
<evidence type="ECO:0000256" key="2">
    <source>
        <dbReference type="ARBA" id="ARBA00001941"/>
    </source>
</evidence>
<dbReference type="SUPFAM" id="SSF56796">
    <property type="entry name" value="Dehydroquinate synthase-like"/>
    <property type="match status" value="1"/>
</dbReference>
<dbReference type="EMBL" id="CP045652">
    <property type="protein sequence ID" value="QGA27479.1"/>
    <property type="molecule type" value="Genomic_DNA"/>
</dbReference>
<name>A0A5Q0QE32_9SPHI</name>
<dbReference type="GO" id="GO:0009073">
    <property type="term" value="P:aromatic amino acid family biosynthetic process"/>
    <property type="evidence" value="ECO:0007669"/>
    <property type="project" value="UniProtKB-KW"/>
</dbReference>
<organism evidence="11 12">
    <name type="scientific">Sphingobacterium zhuxiongii</name>
    <dbReference type="NCBI Taxonomy" id="2662364"/>
    <lineage>
        <taxon>Bacteria</taxon>
        <taxon>Pseudomonadati</taxon>
        <taxon>Bacteroidota</taxon>
        <taxon>Sphingobacteriia</taxon>
        <taxon>Sphingobacteriales</taxon>
        <taxon>Sphingobacteriaceae</taxon>
        <taxon>Sphingobacterium</taxon>
    </lineage>
</organism>
<evidence type="ECO:0000313" key="11">
    <source>
        <dbReference type="EMBL" id="QGA27479.1"/>
    </source>
</evidence>
<dbReference type="Pfam" id="PF24621">
    <property type="entry name" value="DHQS_C"/>
    <property type="match status" value="1"/>
</dbReference>
<comment type="cofactor">
    <cofactor evidence="2">
        <name>Co(2+)</name>
        <dbReference type="ChEBI" id="CHEBI:48828"/>
    </cofactor>
</comment>
<evidence type="ECO:0000256" key="8">
    <source>
        <dbReference type="ARBA" id="ARBA00023285"/>
    </source>
</evidence>
<comment type="cofactor">
    <cofactor evidence="1">
        <name>NAD(+)</name>
        <dbReference type="ChEBI" id="CHEBI:57540"/>
    </cofactor>
</comment>
<keyword evidence="5" id="KW-0520">NAD</keyword>
<dbReference type="GO" id="GO:0046872">
    <property type="term" value="F:metal ion binding"/>
    <property type="evidence" value="ECO:0007669"/>
    <property type="project" value="UniProtKB-KW"/>
</dbReference>
<proteinExistence type="predicted"/>
<protein>
    <submittedName>
        <fullName evidence="11">3-dehydroquinate synthase</fullName>
        <ecNumber evidence="11">4.2.3.4</ecNumber>
    </submittedName>
</protein>
<feature type="domain" description="3-dehydroquinate synthase N-terminal" evidence="9">
    <location>
        <begin position="84"/>
        <end position="195"/>
    </location>
</feature>
<dbReference type="RefSeq" id="WP_153512315.1">
    <property type="nucleotide sequence ID" value="NZ_CP045652.1"/>
</dbReference>
<dbReference type="Gene3D" id="3.40.50.1970">
    <property type="match status" value="1"/>
</dbReference>
<gene>
    <name evidence="11" type="ORF">GFH32_14665</name>
</gene>
<dbReference type="GO" id="GO:0008652">
    <property type="term" value="P:amino acid biosynthetic process"/>
    <property type="evidence" value="ECO:0007669"/>
    <property type="project" value="UniProtKB-KW"/>
</dbReference>
<evidence type="ECO:0000256" key="4">
    <source>
        <dbReference type="ARBA" id="ARBA00022723"/>
    </source>
</evidence>
<dbReference type="EC" id="4.2.3.4" evidence="11"/>
<keyword evidence="6" id="KW-0057">Aromatic amino acid biosynthesis</keyword>
<keyword evidence="8" id="KW-0170">Cobalt</keyword>
<evidence type="ECO:0000256" key="7">
    <source>
        <dbReference type="ARBA" id="ARBA00023239"/>
    </source>
</evidence>
<dbReference type="GO" id="GO:0003856">
    <property type="term" value="F:3-dehydroquinate synthase activity"/>
    <property type="evidence" value="ECO:0007669"/>
    <property type="project" value="UniProtKB-EC"/>
</dbReference>
<dbReference type="Gene3D" id="1.20.1090.10">
    <property type="entry name" value="Dehydroquinate synthase-like - alpha domain"/>
    <property type="match status" value="1"/>
</dbReference>
<sequence>MERVLKQGFNIDYSYNIYFTEGIFAPHNKLLSDFFQQRRNPDFKQKVLVVVDSSVWKHHPNLNQELQDYFKDLNDVVLAGPPLVITGGEVCKNDPQALESIVQAIDEYAVDRHSYVFAIGGGAILDLVGYAAAISHRGIRHVRIPTTVLSQNDSGVGVKNSVNYKGKKNFLGTFTPPVAVFNDYSFLATLDKRSWLAGISEAIKVALIKDLDFYNWIQAQVEDLPRRDSQSMKELIYRCADLHLEHIRNGDPFELGSSRPLDFGHWSAHKLEQLSNFEVLHGEAVAIGLAIDVIYSYLIGNLTESEALSVVNLIHQLGLPVYHPILSEVEGKQQLLKGLTEFQEHLGGRLTVVLLEKLGKGRDYHHIDGDYVLQAIDILRDFEKEYNRLDEVS</sequence>
<dbReference type="InterPro" id="IPR050071">
    <property type="entry name" value="Dehydroquinate_synthase"/>
</dbReference>
<dbReference type="NCBIfam" id="NF004852">
    <property type="entry name" value="PRK06203.1"/>
    <property type="match status" value="1"/>
</dbReference>
<reference evidence="11 12" key="1">
    <citation type="submission" date="2019-10" db="EMBL/GenBank/DDBJ databases">
        <authorList>
            <person name="Dong K."/>
        </authorList>
    </citation>
    <scope>NUCLEOTIDE SEQUENCE [LARGE SCALE GENOMIC DNA]</scope>
    <source>
        <strain evidence="12">dk4302</strain>
    </source>
</reference>
<evidence type="ECO:0000259" key="9">
    <source>
        <dbReference type="Pfam" id="PF01761"/>
    </source>
</evidence>
<evidence type="ECO:0000256" key="5">
    <source>
        <dbReference type="ARBA" id="ARBA00023027"/>
    </source>
</evidence>
<dbReference type="Pfam" id="PF01761">
    <property type="entry name" value="DHQ_synthase"/>
    <property type="match status" value="1"/>
</dbReference>
<dbReference type="PIRSF" id="PIRSF001455">
    <property type="entry name" value="DHQ_synth"/>
    <property type="match status" value="1"/>
</dbReference>
<evidence type="ECO:0000313" key="12">
    <source>
        <dbReference type="Proteomes" id="UP000326921"/>
    </source>
</evidence>
<keyword evidence="12" id="KW-1185">Reference proteome</keyword>
<dbReference type="CDD" id="cd08198">
    <property type="entry name" value="DHQS-like"/>
    <property type="match status" value="1"/>
</dbReference>
<accession>A0A5Q0QE32</accession>
<keyword evidence="7 11" id="KW-0456">Lyase</keyword>